<organism evidence="1 2">
    <name type="scientific">Entomophthora muscae</name>
    <dbReference type="NCBI Taxonomy" id="34485"/>
    <lineage>
        <taxon>Eukaryota</taxon>
        <taxon>Fungi</taxon>
        <taxon>Fungi incertae sedis</taxon>
        <taxon>Zoopagomycota</taxon>
        <taxon>Entomophthoromycotina</taxon>
        <taxon>Entomophthoromycetes</taxon>
        <taxon>Entomophthorales</taxon>
        <taxon>Entomophthoraceae</taxon>
        <taxon>Entomophthora</taxon>
    </lineage>
</organism>
<proteinExistence type="predicted"/>
<evidence type="ECO:0000313" key="1">
    <source>
        <dbReference type="EMBL" id="KAJ9063109.1"/>
    </source>
</evidence>
<evidence type="ECO:0000313" key="2">
    <source>
        <dbReference type="Proteomes" id="UP001165960"/>
    </source>
</evidence>
<dbReference type="Proteomes" id="UP001165960">
    <property type="component" value="Unassembled WGS sequence"/>
</dbReference>
<comment type="caution">
    <text evidence="1">The sequence shown here is derived from an EMBL/GenBank/DDBJ whole genome shotgun (WGS) entry which is preliminary data.</text>
</comment>
<keyword evidence="2" id="KW-1185">Reference proteome</keyword>
<protein>
    <submittedName>
        <fullName evidence="1">Uncharacterized protein</fullName>
    </submittedName>
</protein>
<sequence length="281" mass="31809">MALNDHMVVFGPQYLYLWLHRKASKTLSQMNPLRPSSWPRINTLLLLNIINSMCSEMHTLSNLVPINPDTLSKDGLVQELDSCGRRPATVNTKLDLSVQFPNQHTFSSFMFLKIRNSIDARCYSITDEIKEGRDSFLLSFGAKGSVCLTDHRKIPLSFIRGNHLSSLVGNFKINMSLEDSPLSEARILLKMPTKLTFSKSKSNVAVVSIKTATEKVSFNWTYQPDDSWRLTSLCHPLHTIASFRYPNTLPRAPGPILEFYLELPRGLVILFLTSVGFLVYN</sequence>
<dbReference type="EMBL" id="QTSX02004979">
    <property type="protein sequence ID" value="KAJ9063109.1"/>
    <property type="molecule type" value="Genomic_DNA"/>
</dbReference>
<gene>
    <name evidence="1" type="ORF">DSO57_1003639</name>
</gene>
<name>A0ACC2SL29_9FUNG</name>
<reference evidence="1" key="1">
    <citation type="submission" date="2022-04" db="EMBL/GenBank/DDBJ databases">
        <title>Genome of the entomopathogenic fungus Entomophthora muscae.</title>
        <authorList>
            <person name="Elya C."/>
            <person name="Lovett B.R."/>
            <person name="Lee E."/>
            <person name="Macias A.M."/>
            <person name="Hajek A.E."/>
            <person name="De Bivort B.L."/>
            <person name="Kasson M.T."/>
            <person name="De Fine Licht H.H."/>
            <person name="Stajich J.E."/>
        </authorList>
    </citation>
    <scope>NUCLEOTIDE SEQUENCE</scope>
    <source>
        <strain evidence="1">Berkeley</strain>
    </source>
</reference>
<accession>A0ACC2SL29</accession>